<dbReference type="Gene3D" id="1.20.120.1020">
    <property type="entry name" value="Prion-inhibition and propagation, HeLo domain"/>
    <property type="match status" value="1"/>
</dbReference>
<evidence type="ECO:0000313" key="3">
    <source>
        <dbReference type="Proteomes" id="UP000019478"/>
    </source>
</evidence>
<dbReference type="RefSeq" id="XP_007731331.1">
    <property type="nucleotide sequence ID" value="XM_007733141.1"/>
</dbReference>
<accession>W9Z621</accession>
<sequence>MLDPLSVAGLTIAVFDQLLKLSERTIQFVSDARSFDKHVRLSEHKIRDEHNRSEQLRALLFTPTPLYDQNAMFDYFSEDVQDQIKILLIEAVGKLHEAVDLLDRRYHRRSHDTKLSPSGGSVTMFDRMRQSSRSPLRVVQWSFRDKKRTETVMTEFTDLNRRIHENIKLFILGSSLSVNPERHLRHLQSNPASQQLGFNIDATLRLHVENAEQTVEDCGLPQEPWEGILAAAHPVPGYEQRYAIADDEDAAGSSLILEYRRYEPVGSQTAQQVDERTRTLLNWLARLLKVSKEEDFLVLRCRGWTYIPNQEKIAFVFEPPPGFRGVPTSLLDLLRDSRAKLSLNERLQIAFGLARSVSHLQMVQWVHESIRSENILFFPAADGPDPNEKQINYAQPWVFGFEFSRPETFRSHGLTDVAIERDVYRHPDRQGRPSVKFQKIHDIYALGVVLLEIGLWESWEQMQKVRAAYQHSARSLQSLLVQHAQRWLSRRMGDKYRDIVVKCLGGHFVMAEDTREELNLQQAFRAEVVDVLERSLAGI</sequence>
<dbReference type="STRING" id="1182542.W9Z621"/>
<dbReference type="HOGENOM" id="CLU_017444_2_0_1"/>
<organism evidence="2 3">
    <name type="scientific">Capronia epimyces CBS 606.96</name>
    <dbReference type="NCBI Taxonomy" id="1182542"/>
    <lineage>
        <taxon>Eukaryota</taxon>
        <taxon>Fungi</taxon>
        <taxon>Dikarya</taxon>
        <taxon>Ascomycota</taxon>
        <taxon>Pezizomycotina</taxon>
        <taxon>Eurotiomycetes</taxon>
        <taxon>Chaetothyriomycetidae</taxon>
        <taxon>Chaetothyriales</taxon>
        <taxon>Herpotrichiellaceae</taxon>
        <taxon>Capronia</taxon>
    </lineage>
</organism>
<evidence type="ECO:0000259" key="1">
    <source>
        <dbReference type="PROSITE" id="PS50011"/>
    </source>
</evidence>
<dbReference type="PROSITE" id="PS50011">
    <property type="entry name" value="PROTEIN_KINASE_DOM"/>
    <property type="match status" value="1"/>
</dbReference>
<reference evidence="2 3" key="1">
    <citation type="submission" date="2013-03" db="EMBL/GenBank/DDBJ databases">
        <title>The Genome Sequence of Capronia epimyces CBS 606.96.</title>
        <authorList>
            <consortium name="The Broad Institute Genomics Platform"/>
            <person name="Cuomo C."/>
            <person name="de Hoog S."/>
            <person name="Gorbushina A."/>
            <person name="Walker B."/>
            <person name="Young S.K."/>
            <person name="Zeng Q."/>
            <person name="Gargeya S."/>
            <person name="Fitzgerald M."/>
            <person name="Haas B."/>
            <person name="Abouelleil A."/>
            <person name="Allen A.W."/>
            <person name="Alvarado L."/>
            <person name="Arachchi H.M."/>
            <person name="Berlin A.M."/>
            <person name="Chapman S.B."/>
            <person name="Gainer-Dewar J."/>
            <person name="Goldberg J."/>
            <person name="Griggs A."/>
            <person name="Gujja S."/>
            <person name="Hansen M."/>
            <person name="Howarth C."/>
            <person name="Imamovic A."/>
            <person name="Ireland A."/>
            <person name="Larimer J."/>
            <person name="McCowan C."/>
            <person name="Murphy C."/>
            <person name="Pearson M."/>
            <person name="Poon T.W."/>
            <person name="Priest M."/>
            <person name="Roberts A."/>
            <person name="Saif S."/>
            <person name="Shea T."/>
            <person name="Sisk P."/>
            <person name="Sykes S."/>
            <person name="Wortman J."/>
            <person name="Nusbaum C."/>
            <person name="Birren B."/>
        </authorList>
    </citation>
    <scope>NUCLEOTIDE SEQUENCE [LARGE SCALE GENOMIC DNA]</scope>
    <source>
        <strain evidence="2 3">CBS 606.96</strain>
    </source>
</reference>
<dbReference type="GO" id="GO:0004672">
    <property type="term" value="F:protein kinase activity"/>
    <property type="evidence" value="ECO:0007669"/>
    <property type="project" value="InterPro"/>
</dbReference>
<dbReference type="eggNOG" id="ENOG502SPIP">
    <property type="taxonomic scope" value="Eukaryota"/>
</dbReference>
<dbReference type="Gene3D" id="1.10.510.10">
    <property type="entry name" value="Transferase(Phosphotransferase) domain 1"/>
    <property type="match status" value="1"/>
</dbReference>
<dbReference type="PANTHER" id="PTHR37542">
    <property type="entry name" value="HELO DOMAIN-CONTAINING PROTEIN-RELATED"/>
    <property type="match status" value="1"/>
</dbReference>
<dbReference type="InterPro" id="IPR038305">
    <property type="entry name" value="HeLo_sf"/>
</dbReference>
<dbReference type="SUPFAM" id="SSF56112">
    <property type="entry name" value="Protein kinase-like (PK-like)"/>
    <property type="match status" value="1"/>
</dbReference>
<dbReference type="InterPro" id="IPR000719">
    <property type="entry name" value="Prot_kinase_dom"/>
</dbReference>
<comment type="caution">
    <text evidence="2">The sequence shown here is derived from an EMBL/GenBank/DDBJ whole genome shotgun (WGS) entry which is preliminary data.</text>
</comment>
<dbReference type="InterPro" id="IPR011009">
    <property type="entry name" value="Kinase-like_dom_sf"/>
</dbReference>
<protein>
    <recommendedName>
        <fullName evidence="1">Protein kinase domain-containing protein</fullName>
    </recommendedName>
</protein>
<dbReference type="Proteomes" id="UP000019478">
    <property type="component" value="Unassembled WGS sequence"/>
</dbReference>
<name>W9Z621_9EURO</name>
<dbReference type="GeneID" id="19167131"/>
<dbReference type="Pfam" id="PF24476">
    <property type="entry name" value="DUF7580"/>
    <property type="match status" value="1"/>
</dbReference>
<dbReference type="PANTHER" id="PTHR37542:SF3">
    <property type="entry name" value="PRION-INHIBITION AND PROPAGATION HELO DOMAIN-CONTAINING PROTEIN"/>
    <property type="match status" value="1"/>
</dbReference>
<dbReference type="EMBL" id="AMGY01000002">
    <property type="protein sequence ID" value="EXJ89934.1"/>
    <property type="molecule type" value="Genomic_DNA"/>
</dbReference>
<dbReference type="InterPro" id="IPR056002">
    <property type="entry name" value="DUF7580"/>
</dbReference>
<gene>
    <name evidence="2" type="ORF">A1O3_03001</name>
</gene>
<evidence type="ECO:0000313" key="2">
    <source>
        <dbReference type="EMBL" id="EXJ89934.1"/>
    </source>
</evidence>
<proteinExistence type="predicted"/>
<dbReference type="GO" id="GO:0005524">
    <property type="term" value="F:ATP binding"/>
    <property type="evidence" value="ECO:0007669"/>
    <property type="project" value="InterPro"/>
</dbReference>
<keyword evidence="3" id="KW-1185">Reference proteome</keyword>
<dbReference type="AlphaFoldDB" id="W9Z621"/>
<feature type="domain" description="Protein kinase" evidence="1">
    <location>
        <begin position="242"/>
        <end position="529"/>
    </location>
</feature>
<dbReference type="OrthoDB" id="1911848at2759"/>